<organism evidence="2">
    <name type="scientific">Rhizobium loti</name>
    <name type="common">Mesorhizobium loti</name>
    <dbReference type="NCBI Taxonomy" id="381"/>
    <lineage>
        <taxon>Bacteria</taxon>
        <taxon>Pseudomonadati</taxon>
        <taxon>Pseudomonadota</taxon>
        <taxon>Alphaproteobacteria</taxon>
        <taxon>Hyphomicrobiales</taxon>
        <taxon>Phyllobacteriaceae</taxon>
        <taxon>Mesorhizobium</taxon>
    </lineage>
</organism>
<keyword evidence="2" id="KW-0489">Methyltransferase</keyword>
<dbReference type="CDD" id="cd02440">
    <property type="entry name" value="AdoMet_MTases"/>
    <property type="match status" value="1"/>
</dbReference>
<feature type="domain" description="Methyltransferase" evidence="1">
    <location>
        <begin position="86"/>
        <end position="178"/>
    </location>
</feature>
<gene>
    <name evidence="2" type="primary">msi321</name>
</gene>
<dbReference type="AlphaFoldDB" id="Q8KGL2"/>
<evidence type="ECO:0000313" key="2">
    <source>
        <dbReference type="EMBL" id="CAD31353.1"/>
    </source>
</evidence>
<dbReference type="GO" id="GO:0032259">
    <property type="term" value="P:methylation"/>
    <property type="evidence" value="ECO:0007669"/>
    <property type="project" value="UniProtKB-KW"/>
</dbReference>
<protein>
    <submittedName>
        <fullName evidence="2">HYPOTHETICAL-CONTAINS METHYLTRANSFERASE DOMAIN PROTEIN</fullName>
    </submittedName>
</protein>
<dbReference type="SUPFAM" id="SSF53335">
    <property type="entry name" value="S-adenosyl-L-methionine-dependent methyltransferases"/>
    <property type="match status" value="1"/>
</dbReference>
<dbReference type="GO" id="GO:0008168">
    <property type="term" value="F:methyltransferase activity"/>
    <property type="evidence" value="ECO:0007669"/>
    <property type="project" value="UniProtKB-KW"/>
</dbReference>
<dbReference type="Gene3D" id="2.20.25.570">
    <property type="match status" value="1"/>
</dbReference>
<dbReference type="Pfam" id="PF13649">
    <property type="entry name" value="Methyltransf_25"/>
    <property type="match status" value="1"/>
</dbReference>
<sequence>MTCGNTKPVCATLAGDFRRACINILAGQAIEEDVMKDHAQVKDAYTAYGEIWGDVYDEYVEALNESVENARAVNFLTPFARNGTTLELGVGNGHIALPLSATGASVHGLDNSQRMLASLRAKAGGDLVTTHLGDMAEFDLGTQYDLVYCVNSTFSLMVTVGQQIGCFESVAKSLKPDGRFVVHLYYPDTENFSGAGFYGDQRTTVIHIDERRAMVRFTRHDRPRQLFVSQDLWITPGGSRTMPIKMRYVYPTELDLLAKISGLELLERYGDWHRRPFDNASWQYMSVFRKTP</sequence>
<dbReference type="InterPro" id="IPR029063">
    <property type="entry name" value="SAM-dependent_MTases_sf"/>
</dbReference>
<accession>Q8KGL2</accession>
<keyword evidence="2" id="KW-0808">Transferase</keyword>
<evidence type="ECO:0000259" key="1">
    <source>
        <dbReference type="Pfam" id="PF13649"/>
    </source>
</evidence>
<dbReference type="InterPro" id="IPR041698">
    <property type="entry name" value="Methyltransf_25"/>
</dbReference>
<dbReference type="Gene3D" id="3.40.50.150">
    <property type="entry name" value="Vaccinia Virus protein VP39"/>
    <property type="match status" value="1"/>
</dbReference>
<name>Q8KGL2_RHILI</name>
<proteinExistence type="predicted"/>
<reference evidence="2" key="1">
    <citation type="journal article" date="2002" name="J. Bacteriol.">
        <title>Comparative sequence analysis of the symbiosis island of Mesorhizobium loti strain R7A.</title>
        <authorList>
            <person name="Sullivan J.T."/>
            <person name="Trzebiatowski J.R."/>
            <person name="Cruickshank R.W."/>
            <person name="Gouzy J."/>
            <person name="Brown S.D."/>
            <person name="Elliot R.M."/>
            <person name="Fleetwood D.J."/>
            <person name="McCallum N.G."/>
            <person name="Rossbach U."/>
            <person name="Stuart G.S."/>
            <person name="Weaver J.E."/>
            <person name="Webby R.J."/>
            <person name="de Bruijn F.J."/>
            <person name="Ronson C.W."/>
        </authorList>
    </citation>
    <scope>NUCLEOTIDE SEQUENCE</scope>
    <source>
        <strain evidence="2">R7A</strain>
    </source>
</reference>
<dbReference type="EMBL" id="AL672114">
    <property type="protein sequence ID" value="CAD31353.1"/>
    <property type="molecule type" value="Genomic_DNA"/>
</dbReference>